<dbReference type="GO" id="GO:0005524">
    <property type="term" value="F:ATP binding"/>
    <property type="evidence" value="ECO:0007669"/>
    <property type="project" value="UniProtKB-UniRule"/>
</dbReference>
<dbReference type="PANTHER" id="PTHR45728:SF3">
    <property type="entry name" value="ACETYL-COA CARBOXYLASE"/>
    <property type="match status" value="1"/>
</dbReference>
<dbReference type="InterPro" id="IPR001882">
    <property type="entry name" value="Biotin_BS"/>
</dbReference>
<comment type="pathway">
    <text evidence="2">Lipid metabolism; malonyl-CoA biosynthesis; malonyl-CoA from acetyl-CoA: step 1/1.</text>
</comment>
<evidence type="ECO:0000313" key="21">
    <source>
        <dbReference type="Proteomes" id="UP000283634"/>
    </source>
</evidence>
<dbReference type="Gene3D" id="3.40.50.20">
    <property type="match status" value="1"/>
</dbReference>
<dbReference type="SUPFAM" id="SSF52440">
    <property type="entry name" value="PreATP-grasp domain"/>
    <property type="match status" value="1"/>
</dbReference>
<dbReference type="SMART" id="SM00878">
    <property type="entry name" value="Biotin_carb_C"/>
    <property type="match status" value="1"/>
</dbReference>
<dbReference type="PANTHER" id="PTHR45728">
    <property type="entry name" value="ACETYL-COA CARBOXYLASE, ISOFORM A"/>
    <property type="match status" value="1"/>
</dbReference>
<dbReference type="InterPro" id="IPR013537">
    <property type="entry name" value="AcCoA_COase_cen"/>
</dbReference>
<dbReference type="EMBL" id="MKGL01000173">
    <property type="protein sequence ID" value="RNF04123.1"/>
    <property type="molecule type" value="Genomic_DNA"/>
</dbReference>
<name>A0A3R7NC46_TRYRA</name>
<comment type="catalytic activity">
    <reaction evidence="13">
        <text>N(6)-biotinyl-L-lysyl-[protein] + hydrogencarbonate + ATP = N(6)-carboxybiotinyl-L-lysyl-[protein] + ADP + phosphate + H(+)</text>
        <dbReference type="Rhea" id="RHEA:13501"/>
        <dbReference type="Rhea" id="RHEA-COMP:10505"/>
        <dbReference type="Rhea" id="RHEA-COMP:10506"/>
        <dbReference type="ChEBI" id="CHEBI:15378"/>
        <dbReference type="ChEBI" id="CHEBI:17544"/>
        <dbReference type="ChEBI" id="CHEBI:30616"/>
        <dbReference type="ChEBI" id="CHEBI:43474"/>
        <dbReference type="ChEBI" id="CHEBI:83144"/>
        <dbReference type="ChEBI" id="CHEBI:83145"/>
        <dbReference type="ChEBI" id="CHEBI:456216"/>
        <dbReference type="EC" id="6.3.4.14"/>
    </reaction>
</comment>
<evidence type="ECO:0000256" key="7">
    <source>
        <dbReference type="ARBA" id="ARBA00022840"/>
    </source>
</evidence>
<dbReference type="InterPro" id="IPR049074">
    <property type="entry name" value="ACCA_BT"/>
</dbReference>
<evidence type="ECO:0000256" key="8">
    <source>
        <dbReference type="ARBA" id="ARBA00023098"/>
    </source>
</evidence>
<evidence type="ECO:0000313" key="20">
    <source>
        <dbReference type="EMBL" id="RNF04123.1"/>
    </source>
</evidence>
<dbReference type="Pfam" id="PF00289">
    <property type="entry name" value="Biotin_carb_N"/>
    <property type="match status" value="1"/>
</dbReference>
<dbReference type="PROSITE" id="PS50980">
    <property type="entry name" value="COA_CT_NTER"/>
    <property type="match status" value="1"/>
</dbReference>
<dbReference type="OMA" id="PTPKGHC"/>
<dbReference type="VEuPathDB" id="TriTrypDB:TRSC58_06401"/>
<evidence type="ECO:0000256" key="14">
    <source>
        <dbReference type="PROSITE-ProRule" id="PRU00409"/>
    </source>
</evidence>
<evidence type="ECO:0000259" key="17">
    <source>
        <dbReference type="PROSITE" id="PS50979"/>
    </source>
</evidence>
<dbReference type="FunFam" id="2.40.50.100:FF:000005">
    <property type="entry name" value="Acetyl-CoA carboxylase 1"/>
    <property type="match status" value="1"/>
</dbReference>
<dbReference type="InterPro" id="IPR029045">
    <property type="entry name" value="ClpP/crotonase-like_dom_sf"/>
</dbReference>
<dbReference type="EC" id="6.4.1.2" evidence="20"/>
<dbReference type="Gene3D" id="3.90.226.10">
    <property type="entry name" value="2-enoyl-CoA Hydratase, Chain A, domain 1"/>
    <property type="match status" value="2"/>
</dbReference>
<feature type="domain" description="CoA carboxyltransferase N-terminal" evidence="18">
    <location>
        <begin position="1439"/>
        <end position="1785"/>
    </location>
</feature>
<dbReference type="Gene3D" id="3.90.1770.10">
    <property type="entry name" value="PreATP-grasp domain"/>
    <property type="match status" value="1"/>
</dbReference>
<comment type="catalytic activity">
    <reaction evidence="12">
        <text>hydrogencarbonate + acetyl-CoA + ATP = malonyl-CoA + ADP + phosphate + H(+)</text>
        <dbReference type="Rhea" id="RHEA:11308"/>
        <dbReference type="ChEBI" id="CHEBI:15378"/>
        <dbReference type="ChEBI" id="CHEBI:17544"/>
        <dbReference type="ChEBI" id="CHEBI:30616"/>
        <dbReference type="ChEBI" id="CHEBI:43474"/>
        <dbReference type="ChEBI" id="CHEBI:57288"/>
        <dbReference type="ChEBI" id="CHEBI:57384"/>
        <dbReference type="ChEBI" id="CHEBI:456216"/>
        <dbReference type="EC" id="6.4.1.2"/>
    </reaction>
</comment>
<dbReference type="Proteomes" id="UP000283634">
    <property type="component" value="Unassembled WGS sequence"/>
</dbReference>
<keyword evidence="5 14" id="KW-0547">Nucleotide-binding</keyword>
<dbReference type="InterPro" id="IPR016185">
    <property type="entry name" value="PreATP-grasp_dom_sf"/>
</dbReference>
<evidence type="ECO:0000259" key="15">
    <source>
        <dbReference type="PROSITE" id="PS01179"/>
    </source>
</evidence>
<evidence type="ECO:0000256" key="13">
    <source>
        <dbReference type="ARBA" id="ARBA00048600"/>
    </source>
</evidence>
<dbReference type="PROSITE" id="PS00867">
    <property type="entry name" value="CPSASE_2"/>
    <property type="match status" value="1"/>
</dbReference>
<keyword evidence="7 14" id="KW-0067">ATP-binding</keyword>
<evidence type="ECO:0000256" key="11">
    <source>
        <dbReference type="ARBA" id="ARBA00023268"/>
    </source>
</evidence>
<keyword evidence="3" id="KW-0444">Lipid biosynthesis</keyword>
<dbReference type="FunFam" id="3.30.1490.20:FF:000003">
    <property type="entry name" value="acetyl-CoA carboxylase isoform X1"/>
    <property type="match status" value="1"/>
</dbReference>
<dbReference type="Pfam" id="PF01039">
    <property type="entry name" value="Carboxyl_trans"/>
    <property type="match status" value="1"/>
</dbReference>
<dbReference type="InterPro" id="IPR013815">
    <property type="entry name" value="ATP_grasp_subdomain_1"/>
</dbReference>
<evidence type="ECO:0000256" key="4">
    <source>
        <dbReference type="ARBA" id="ARBA00022598"/>
    </source>
</evidence>
<dbReference type="CDD" id="cd06850">
    <property type="entry name" value="biotinyl_domain"/>
    <property type="match status" value="1"/>
</dbReference>
<dbReference type="Pfam" id="PF00364">
    <property type="entry name" value="Biotin_lipoyl"/>
    <property type="match status" value="1"/>
</dbReference>
<dbReference type="InterPro" id="IPR000089">
    <property type="entry name" value="Biotin_lipoyl"/>
</dbReference>
<reference evidence="20 21" key="1">
    <citation type="journal article" date="2018" name="BMC Genomics">
        <title>Genomic comparison of Trypanosoma conorhini and Trypanosoma rangeli to Trypanosoma cruzi strains of high and low virulence.</title>
        <authorList>
            <person name="Bradwell K.R."/>
            <person name="Koparde V.N."/>
            <person name="Matveyev A.V."/>
            <person name="Serrano M.G."/>
            <person name="Alves J.M."/>
            <person name="Parikh H."/>
            <person name="Huang B."/>
            <person name="Lee V."/>
            <person name="Espinosa-Alvarez O."/>
            <person name="Ortiz P.A."/>
            <person name="Costa-Martins A.G."/>
            <person name="Teixeira M.M."/>
            <person name="Buck G.A."/>
        </authorList>
    </citation>
    <scope>NUCLEOTIDE SEQUENCE [LARGE SCALE GENOMIC DNA]</scope>
    <source>
        <strain evidence="20 21">AM80</strain>
    </source>
</reference>
<dbReference type="InterPro" id="IPR011763">
    <property type="entry name" value="COA_CT_C"/>
</dbReference>
<evidence type="ECO:0000256" key="2">
    <source>
        <dbReference type="ARBA" id="ARBA00004956"/>
    </source>
</evidence>
<keyword evidence="21" id="KW-1185">Reference proteome</keyword>
<gene>
    <name evidence="20" type="ORF">TraAM80_05358</name>
</gene>
<dbReference type="InterPro" id="IPR049076">
    <property type="entry name" value="ACCA"/>
</dbReference>
<dbReference type="InterPro" id="IPR005482">
    <property type="entry name" value="Biotin_COase_C"/>
</dbReference>
<dbReference type="Pfam" id="PF02786">
    <property type="entry name" value="CPSase_L_D2"/>
    <property type="match status" value="1"/>
</dbReference>
<dbReference type="InterPro" id="IPR005481">
    <property type="entry name" value="BC-like_N"/>
</dbReference>
<dbReference type="GO" id="GO:0016740">
    <property type="term" value="F:transferase activity"/>
    <property type="evidence" value="ECO:0007669"/>
    <property type="project" value="UniProtKB-KW"/>
</dbReference>
<dbReference type="Gene3D" id="3.30.1490.20">
    <property type="entry name" value="ATP-grasp fold, A domain"/>
    <property type="match status" value="1"/>
</dbReference>
<dbReference type="RefSeq" id="XP_029237922.1">
    <property type="nucleotide sequence ID" value="XM_029382241.1"/>
</dbReference>
<evidence type="ECO:0000256" key="9">
    <source>
        <dbReference type="ARBA" id="ARBA00023160"/>
    </source>
</evidence>
<dbReference type="Pfam" id="PF02785">
    <property type="entry name" value="Biotin_carb_C"/>
    <property type="match status" value="1"/>
</dbReference>
<dbReference type="Gene3D" id="3.30.470.20">
    <property type="entry name" value="ATP-grasp fold, B domain"/>
    <property type="match status" value="1"/>
</dbReference>
<dbReference type="InterPro" id="IPR011762">
    <property type="entry name" value="COA_CT_N"/>
</dbReference>
<dbReference type="EC" id="6.3.4.14" evidence="20"/>
<keyword evidence="11" id="KW-0511">Multifunctional enzyme</keyword>
<dbReference type="PROSITE" id="PS50975">
    <property type="entry name" value="ATP_GRASP"/>
    <property type="match status" value="1"/>
</dbReference>
<feature type="domain" description="ATP-grasp" evidence="16">
    <location>
        <begin position="183"/>
        <end position="375"/>
    </location>
</feature>
<dbReference type="GO" id="GO:0046872">
    <property type="term" value="F:metal ion binding"/>
    <property type="evidence" value="ECO:0007669"/>
    <property type="project" value="InterPro"/>
</dbReference>
<dbReference type="GO" id="GO:0004075">
    <property type="term" value="F:biotin carboxylase activity"/>
    <property type="evidence" value="ECO:0007669"/>
    <property type="project" value="UniProtKB-EC"/>
</dbReference>
<evidence type="ECO:0000259" key="18">
    <source>
        <dbReference type="PROSITE" id="PS50980"/>
    </source>
</evidence>
<evidence type="ECO:0000256" key="5">
    <source>
        <dbReference type="ARBA" id="ARBA00022741"/>
    </source>
</evidence>
<dbReference type="PROSITE" id="PS50979">
    <property type="entry name" value="BC"/>
    <property type="match status" value="1"/>
</dbReference>
<keyword evidence="10" id="KW-0092">Biotin</keyword>
<dbReference type="EC" id="2.7.-.-" evidence="20"/>
<evidence type="ECO:0000256" key="10">
    <source>
        <dbReference type="ARBA" id="ARBA00023267"/>
    </source>
</evidence>
<dbReference type="PROSITE" id="PS00866">
    <property type="entry name" value="CPSASE_1"/>
    <property type="match status" value="1"/>
</dbReference>
<feature type="domain" description="Biotin carboxylation" evidence="17">
    <location>
        <begin position="30"/>
        <end position="526"/>
    </location>
</feature>
<dbReference type="SUPFAM" id="SSF51230">
    <property type="entry name" value="Single hybrid motif"/>
    <property type="match status" value="1"/>
</dbReference>
<dbReference type="InterPro" id="IPR005479">
    <property type="entry name" value="CPAse_ATP-bd"/>
</dbReference>
<dbReference type="Pfam" id="PF21385">
    <property type="entry name" value="ACCA_BT"/>
    <property type="match status" value="1"/>
</dbReference>
<protein>
    <submittedName>
        <fullName evidence="20">Acetyl-CoA carboxylase</fullName>
        <ecNumber evidence="20">2.7.-.-</ecNumber>
        <ecNumber evidence="20">6.3.4.14</ecNumber>
        <ecNumber evidence="20">6.4.1.2</ecNumber>
    </submittedName>
</protein>
<dbReference type="InterPro" id="IPR034733">
    <property type="entry name" value="AcCoA_carboxyl_beta"/>
</dbReference>
<accession>A0A3R7NC46</accession>
<dbReference type="InterPro" id="IPR011054">
    <property type="entry name" value="Rudment_hybrid_motif"/>
</dbReference>
<keyword evidence="20" id="KW-0808">Transferase</keyword>
<evidence type="ECO:0000256" key="6">
    <source>
        <dbReference type="ARBA" id="ARBA00022832"/>
    </source>
</evidence>
<proteinExistence type="predicted"/>
<keyword evidence="4 20" id="KW-0436">Ligase</keyword>
<feature type="domain" description="CoA carboxyltransferase C-terminal" evidence="19">
    <location>
        <begin position="1794"/>
        <end position="2080"/>
    </location>
</feature>
<dbReference type="PROSITE" id="PS50989">
    <property type="entry name" value="COA_CT_CTER"/>
    <property type="match status" value="1"/>
</dbReference>
<dbReference type="SUPFAM" id="SSF52096">
    <property type="entry name" value="ClpP/crotonase"/>
    <property type="match status" value="2"/>
</dbReference>
<keyword evidence="8" id="KW-0443">Lipid metabolism</keyword>
<evidence type="ECO:0000259" key="16">
    <source>
        <dbReference type="PROSITE" id="PS50975"/>
    </source>
</evidence>
<evidence type="ECO:0000256" key="1">
    <source>
        <dbReference type="ARBA" id="ARBA00001953"/>
    </source>
</evidence>
<organism evidence="20 21">
    <name type="scientific">Trypanosoma rangeli</name>
    <dbReference type="NCBI Taxonomy" id="5698"/>
    <lineage>
        <taxon>Eukaryota</taxon>
        <taxon>Discoba</taxon>
        <taxon>Euglenozoa</taxon>
        <taxon>Kinetoplastea</taxon>
        <taxon>Metakinetoplastina</taxon>
        <taxon>Trypanosomatida</taxon>
        <taxon>Trypanosomatidae</taxon>
        <taxon>Trypanosoma</taxon>
        <taxon>Herpetosoma</taxon>
    </lineage>
</organism>
<dbReference type="SUPFAM" id="SSF56059">
    <property type="entry name" value="Glutathione synthetase ATP-binding domain-like"/>
    <property type="match status" value="1"/>
</dbReference>
<feature type="domain" description="PID" evidence="15">
    <location>
        <begin position="1109"/>
        <end position="1147"/>
    </location>
</feature>
<dbReference type="Pfam" id="PF08326">
    <property type="entry name" value="ACC_central"/>
    <property type="match status" value="1"/>
</dbReference>
<dbReference type="SUPFAM" id="SSF51246">
    <property type="entry name" value="Rudiment single hybrid motif"/>
    <property type="match status" value="1"/>
</dbReference>
<dbReference type="InterPro" id="IPR011761">
    <property type="entry name" value="ATP-grasp"/>
</dbReference>
<comment type="caution">
    <text evidence="20">The sequence shown here is derived from an EMBL/GenBank/DDBJ whole genome shotgun (WGS) entry which is preliminary data.</text>
</comment>
<keyword evidence="6" id="KW-0276">Fatty acid metabolism</keyword>
<evidence type="ECO:0000259" key="19">
    <source>
        <dbReference type="PROSITE" id="PS50989"/>
    </source>
</evidence>
<keyword evidence="9" id="KW-0275">Fatty acid biosynthesis</keyword>
<evidence type="ECO:0000256" key="3">
    <source>
        <dbReference type="ARBA" id="ARBA00022516"/>
    </source>
</evidence>
<dbReference type="VEuPathDB" id="TriTrypDB:TRSC58_02439"/>
<dbReference type="PROSITE" id="PS00188">
    <property type="entry name" value="BIOTIN"/>
    <property type="match status" value="1"/>
</dbReference>
<dbReference type="Gene3D" id="2.40.50.100">
    <property type="match status" value="1"/>
</dbReference>
<dbReference type="InterPro" id="IPR006020">
    <property type="entry name" value="PTB/PI_dom"/>
</dbReference>
<dbReference type="Gene3D" id="2.40.460.10">
    <property type="entry name" value="Biotin dependent carboxylase carboxyltransferase"/>
    <property type="match status" value="1"/>
</dbReference>
<dbReference type="GO" id="GO:2001295">
    <property type="term" value="P:malonyl-CoA biosynthetic process"/>
    <property type="evidence" value="ECO:0007669"/>
    <property type="project" value="UniProtKB-UniPathway"/>
</dbReference>
<sequence>MDLVEHKKSVQQLPFRNLSEFCMFLGGTKTIERVLIANNGLAAVKGIDSIRLWLYEHIGDSEAVEFVVMATPEDLHANAEFISLADRHVVVPGGSNSNNYANVDLIMHTALQTSCDAIYPGWGHASENPVLPLECARLKNNVVFLGPSEAAMFALGDKIASTIVAQSNDVPTVPWSGDEIRLPPGVFEVDPLVYEKAYVTSVEECEEVCGRIGFPVMIKASEGGGGKGIRCCLRMGDVPEMFLAVSEEVKGCHIFVMRMLENVRHLEVQLLADNYGDCIAVHTRDCSVQRRHQKIIEEGPVFGVDPSIIASMEAAAIRLARAVGYRGVGTVEYMYDKATDKFFFLELNPRLQVEHPVSELISGVNLPAALLCIGMGVPLYRVPEVRSFYGERPYTTTPIDFAQRRTLPAKGHTIAVRVTAENTEEGFRPTSGRVEEISFKNSKECWGYFSIGQGGEVHQFSDSQFGHIFSSGETREDARRGMVMALRNLVIRGEIYTSVSYVLELLEREEFIACDVSTAWLDRLIVARAVQQPQEQDVYLALIAACVFRMLRKGEENVGKYVTFLGAGHVPSPDYLANCLTESYVNRTKKYTVTMGYMSPTEVAISLNGSVVTVPLRKLKSGGLQLRIGGKSFIAYAEKEPTSLRISIGGKETTFTGDTDPAKILSSVPGRFVRYVVNDGGHVAAGRTIAEVEVMKMILPLRATAAGVLHHRVAPGSTIAVGTLIGDLTLDDPSNVTRPHEAQEPWPPMLVGDREKKLERPNGLTRAQAGVESLYNMLHGYHFTGTSLAKRLQEAFENLSSLCLSTVVLNAANFPLLVTALSAMGWDDAAGATPNEKLKTVLNALVAEYIAVEQPFARCSRQEAIQHLREAKDDAMEVYALDFAHHQPCHHGVIKGLLNMLETNRLLLNSLQGTLSSLLELHSVTHGSLALQVRYLLRQCSLPSFEDRKTTFAKELEESRITDLIQGSYGNDLMCAVMFDHRTPHLVQLCLELYIRREYFGESQVKNLDIFVQDGCWYGSYEYEPLEDHDPLRAECFSPYNENTLDVAPEGKGAGFCVMFADDRVLRERWTTALDNVMCHIPHENVVCTVFFAVSVQDGAEEAARHCQQLLDAHSQALMRHRSLQRVTFIAHGIPDGPHTFTYRQCHGWREDALIRNIAPLSARRLELHRLVNYDVAMYPTPFKDVHVFRATPKKKNPSYLESRMFARVFLSPRDLGVEAWTEANEIDAGHMVAKCFSALEFARNDNTFKYPTYNHIFIKMAELTFDVTNMKRLFEHVGKSYRQRLSYLGIAEVELSFNVRVSSGCIPFRVIISSPSGYNVVMRTSYEWIENGMICLHRAETSEDIALTTASRSSENINEAFFESKDGGSCGSCNNNNNNTNGSKGSCGATLRTLLRTASKLSALRNLLPSRVTTAAAAAAAAATEAIDEVEESVPLGPYPMVSEKQLRRLQARALNTVYAYDWPQLLATVLSDQWMQHACGRSFSRECIPKELVKAKELFLDAADGKTLCEEKRDGHIPCGMIVWLVTLFPPTYYNSDTDDAGSRCIVMVANDITFQSGSFAVPEDDVFSAASELARRLRVPFVYISANSGARLGLSVEVKKRFRVAFSATNEVEYLYLVPEDYEELVRLGVRLSVEPRQEALEGEMRYVLRGIIGGPNEYLGVENLRGSGLVAGQMSKNYGEVPTISVVTGRSVGIGAYLNRIGRRVIQTDDAPLILTGATALNRLLGAEVYSDNSQLGGKQVMVRNGVTHWNTKNSYRSAEALLVWLNYVPPTVDPLRCCPRVLVLPHHDPVDRDVTFTPSDNEAYDPRQLVCGVGSKLGLFDRGSWTESLEGWAKSVVTGRATLGGIPCGIILVETRLTRKYNPADPADPTSASSFVPQAGQVWFPDSARKTADALDDFQHERLPCFILANWRGFSGGMRDMFDEVLKFGASIVDNVRAYSCPLFIYIPPHGELRGGAWVVVDPLINHNGAVEMYCDVTAHGGVMEPAGVVEIKFRENDIRELIRRNNPHLAALDQKKMREEENRLLPLYRDVAVRFADLHDTPVRMEAMGAVRGVVPWKDSRRLFHVKLQRKLKELSVAASMVESKTVVSLSEGVRNIEAAFAKEHPDIAWGTNDALHLRWLTEKERADGFFGVGFSSLPLMPTSAPPPTVEDVMRLMTQCQAACTLEACFDSLFADKRVLQAAMKAMQRAQEGKEEPENFAFS</sequence>
<evidence type="ECO:0000256" key="12">
    <source>
        <dbReference type="ARBA" id="ARBA00048065"/>
    </source>
</evidence>
<dbReference type="UniPathway" id="UPA00655">
    <property type="reaction ID" value="UER00711"/>
</dbReference>
<dbReference type="GO" id="GO:0003989">
    <property type="term" value="F:acetyl-CoA carboxylase activity"/>
    <property type="evidence" value="ECO:0007669"/>
    <property type="project" value="UniProtKB-EC"/>
</dbReference>
<dbReference type="InterPro" id="IPR011053">
    <property type="entry name" value="Single_hybrid_motif"/>
</dbReference>
<dbReference type="InterPro" id="IPR011764">
    <property type="entry name" value="Biotin_carboxylation_dom"/>
</dbReference>
<comment type="cofactor">
    <cofactor evidence="1">
        <name>biotin</name>
        <dbReference type="ChEBI" id="CHEBI:57586"/>
    </cofactor>
</comment>
<dbReference type="GO" id="GO:0006633">
    <property type="term" value="P:fatty acid biosynthetic process"/>
    <property type="evidence" value="ECO:0007669"/>
    <property type="project" value="UniProtKB-KW"/>
</dbReference>
<dbReference type="GeneID" id="40329291"/>
<dbReference type="PROSITE" id="PS01179">
    <property type="entry name" value="PID"/>
    <property type="match status" value="1"/>
</dbReference>
<dbReference type="OrthoDB" id="244565at2759"/>